<proteinExistence type="predicted"/>
<gene>
    <name evidence="1" type="ORF">Tam10B_1880</name>
</gene>
<evidence type="ECO:0000313" key="2">
    <source>
        <dbReference type="Proteomes" id="UP000215433"/>
    </source>
</evidence>
<dbReference type="SUPFAM" id="SSF47413">
    <property type="entry name" value="lambda repressor-like DNA-binding domains"/>
    <property type="match status" value="1"/>
</dbReference>
<accession>A0A229VWB1</accession>
<dbReference type="InterPro" id="IPR010982">
    <property type="entry name" value="Lambda_DNA-bd_dom_sf"/>
</dbReference>
<organism evidence="1 2">
    <name type="scientific">Bifidobacterium vansinderenii</name>
    <dbReference type="NCBI Taxonomy" id="1984871"/>
    <lineage>
        <taxon>Bacteria</taxon>
        <taxon>Bacillati</taxon>
        <taxon>Actinomycetota</taxon>
        <taxon>Actinomycetes</taxon>
        <taxon>Bifidobacteriales</taxon>
        <taxon>Bifidobacteriaceae</taxon>
        <taxon>Bifidobacterium</taxon>
    </lineage>
</organism>
<protein>
    <recommendedName>
        <fullName evidence="3">HTH cro/C1-type domain-containing protein</fullName>
    </recommendedName>
</protein>
<dbReference type="Proteomes" id="UP000215433">
    <property type="component" value="Unassembled WGS sequence"/>
</dbReference>
<dbReference type="AlphaFoldDB" id="A0A229VWB1"/>
<dbReference type="OrthoDB" id="3256208at2"/>
<keyword evidence="2" id="KW-1185">Reference proteome</keyword>
<reference evidence="1 2" key="1">
    <citation type="submission" date="2017-05" db="EMBL/GenBank/DDBJ databases">
        <title>Bifidobacterium vansinderenii sp. nov.</title>
        <authorList>
            <person name="Lugli G.A."/>
            <person name="Duranti S."/>
            <person name="Mangifesta M."/>
        </authorList>
    </citation>
    <scope>NUCLEOTIDE SEQUENCE [LARGE SCALE GENOMIC DNA]</scope>
    <source>
        <strain evidence="1 2">Tam10B</strain>
    </source>
</reference>
<comment type="caution">
    <text evidence="1">The sequence shown here is derived from an EMBL/GenBank/DDBJ whole genome shotgun (WGS) entry which is preliminary data.</text>
</comment>
<evidence type="ECO:0008006" key="3">
    <source>
        <dbReference type="Google" id="ProtNLM"/>
    </source>
</evidence>
<dbReference type="EMBL" id="NEWD01000027">
    <property type="protein sequence ID" value="OXM99917.1"/>
    <property type="molecule type" value="Genomic_DNA"/>
</dbReference>
<evidence type="ECO:0000313" key="1">
    <source>
        <dbReference type="EMBL" id="OXM99917.1"/>
    </source>
</evidence>
<sequence length="92" mass="10162">MTRTSDIVAKAVNVRLTTLGKTDQELAQFLGVSRRYIVRRNSLETPWSIDELDRVAKFLGMGDGFSLLSFALEIEKAEQKASKSALTAEKAA</sequence>
<dbReference type="GO" id="GO:0003677">
    <property type="term" value="F:DNA binding"/>
    <property type="evidence" value="ECO:0007669"/>
    <property type="project" value="InterPro"/>
</dbReference>
<dbReference type="RefSeq" id="WP_093961007.1">
    <property type="nucleotide sequence ID" value="NZ_NEWD01000027.1"/>
</dbReference>
<name>A0A229VWB1_9BIFI</name>